<dbReference type="GO" id="GO:0005524">
    <property type="term" value="F:ATP binding"/>
    <property type="evidence" value="ECO:0007669"/>
    <property type="project" value="UniProtKB-KW"/>
</dbReference>
<dbReference type="InterPro" id="IPR015433">
    <property type="entry name" value="PI3/4_kinase"/>
</dbReference>
<evidence type="ECO:0000256" key="4">
    <source>
        <dbReference type="ARBA" id="ARBA00022777"/>
    </source>
</evidence>
<comment type="caution">
    <text evidence="12">The sequence shown here is derived from an EMBL/GenBank/DDBJ whole genome shotgun (WGS) entry which is preliminary data.</text>
</comment>
<dbReference type="SMART" id="SM00146">
    <property type="entry name" value="PI3Kc"/>
    <property type="match status" value="1"/>
</dbReference>
<evidence type="ECO:0000313" key="13">
    <source>
        <dbReference type="Proteomes" id="UP001209878"/>
    </source>
</evidence>
<dbReference type="PROSITE" id="PS50290">
    <property type="entry name" value="PI3_4_KINASE_3"/>
    <property type="match status" value="1"/>
</dbReference>
<feature type="domain" description="PI3K-ABD" evidence="9">
    <location>
        <begin position="13"/>
        <end position="104"/>
    </location>
</feature>
<dbReference type="InterPro" id="IPR035892">
    <property type="entry name" value="C2_domain_sf"/>
</dbReference>
<evidence type="ECO:0000256" key="3">
    <source>
        <dbReference type="ARBA" id="ARBA00022741"/>
    </source>
</evidence>
<feature type="region of interest" description="Disordered" evidence="7">
    <location>
        <begin position="187"/>
        <end position="219"/>
    </location>
</feature>
<dbReference type="InterPro" id="IPR018936">
    <property type="entry name" value="PI3/4_kinase_CS"/>
</dbReference>
<dbReference type="PROSITE" id="PS51544">
    <property type="entry name" value="PI3K_ABD"/>
    <property type="match status" value="1"/>
</dbReference>
<dbReference type="GO" id="GO:0043491">
    <property type="term" value="P:phosphatidylinositol 3-kinase/protein kinase B signal transduction"/>
    <property type="evidence" value="ECO:0007669"/>
    <property type="project" value="TreeGrafter"/>
</dbReference>
<dbReference type="GO" id="GO:0016477">
    <property type="term" value="P:cell migration"/>
    <property type="evidence" value="ECO:0007669"/>
    <property type="project" value="TreeGrafter"/>
</dbReference>
<dbReference type="SUPFAM" id="SSF48371">
    <property type="entry name" value="ARM repeat"/>
    <property type="match status" value="1"/>
</dbReference>
<evidence type="ECO:0000256" key="1">
    <source>
        <dbReference type="ARBA" id="ARBA00012073"/>
    </source>
</evidence>
<dbReference type="Gene3D" id="1.10.1070.11">
    <property type="entry name" value="Phosphatidylinositol 3-/4-kinase, catalytic domain"/>
    <property type="match status" value="2"/>
</dbReference>
<dbReference type="PROSITE" id="PS51545">
    <property type="entry name" value="PIK_HELICAL"/>
    <property type="match status" value="1"/>
</dbReference>
<keyword evidence="3" id="KW-0547">Nucleotide-binding</keyword>
<dbReference type="PANTHER" id="PTHR10048:SF118">
    <property type="entry name" value="PI-3 KINASE"/>
    <property type="match status" value="1"/>
</dbReference>
<evidence type="ECO:0000256" key="2">
    <source>
        <dbReference type="ARBA" id="ARBA00022679"/>
    </source>
</evidence>
<dbReference type="SMART" id="SM00145">
    <property type="entry name" value="PI3Ka"/>
    <property type="match status" value="1"/>
</dbReference>
<evidence type="ECO:0000256" key="6">
    <source>
        <dbReference type="PROSITE-ProRule" id="PRU00880"/>
    </source>
</evidence>
<dbReference type="GO" id="GO:0005737">
    <property type="term" value="C:cytoplasm"/>
    <property type="evidence" value="ECO:0007669"/>
    <property type="project" value="TreeGrafter"/>
</dbReference>
<dbReference type="GO" id="GO:0016303">
    <property type="term" value="F:1-phosphatidylinositol-3-kinase activity"/>
    <property type="evidence" value="ECO:0007669"/>
    <property type="project" value="UniProtKB-EC"/>
</dbReference>
<evidence type="ECO:0000259" key="8">
    <source>
        <dbReference type="PROSITE" id="PS50290"/>
    </source>
</evidence>
<dbReference type="Gene3D" id="2.60.40.150">
    <property type="entry name" value="C2 domain"/>
    <property type="match status" value="1"/>
</dbReference>
<keyword evidence="2" id="KW-0808">Transferase</keyword>
<dbReference type="EC" id="2.7.1.137" evidence="1"/>
<dbReference type="Gene3D" id="3.30.1010.10">
    <property type="entry name" value="Phosphatidylinositol 3-kinase Catalytic Subunit, Chain A, domain 4"/>
    <property type="match status" value="1"/>
</dbReference>
<evidence type="ECO:0000259" key="9">
    <source>
        <dbReference type="PROSITE" id="PS51544"/>
    </source>
</evidence>
<evidence type="ECO:0000259" key="10">
    <source>
        <dbReference type="PROSITE" id="PS51545"/>
    </source>
</evidence>
<dbReference type="Pfam" id="PF02192">
    <property type="entry name" value="PI3K_p85B"/>
    <property type="match status" value="1"/>
</dbReference>
<evidence type="ECO:0000259" key="11">
    <source>
        <dbReference type="PROSITE" id="PS51547"/>
    </source>
</evidence>
<gene>
    <name evidence="12" type="ORF">NP493_252g03001</name>
</gene>
<dbReference type="Gene3D" id="3.10.20.770">
    <property type="match status" value="1"/>
</dbReference>
<accession>A0AAD9UCY1</accession>
<dbReference type="Pfam" id="PF00454">
    <property type="entry name" value="PI3_PI4_kinase"/>
    <property type="match status" value="2"/>
</dbReference>
<reference evidence="12" key="1">
    <citation type="journal article" date="2023" name="Mol. Biol. Evol.">
        <title>Third-Generation Sequencing Reveals the Adaptive Role of the Epigenome in Three Deep-Sea Polychaetes.</title>
        <authorList>
            <person name="Perez M."/>
            <person name="Aroh O."/>
            <person name="Sun Y."/>
            <person name="Lan Y."/>
            <person name="Juniper S.K."/>
            <person name="Young C.R."/>
            <person name="Angers B."/>
            <person name="Qian P.Y."/>
        </authorList>
    </citation>
    <scope>NUCLEOTIDE SEQUENCE</scope>
    <source>
        <strain evidence="12">R07B-5</strain>
    </source>
</reference>
<feature type="domain" description="PIK helical" evidence="10">
    <location>
        <begin position="489"/>
        <end position="558"/>
    </location>
</feature>
<evidence type="ECO:0000256" key="7">
    <source>
        <dbReference type="SAM" id="MobiDB-lite"/>
    </source>
</evidence>
<dbReference type="AlphaFoldDB" id="A0AAD9UCY1"/>
<feature type="compositionally biased region" description="Pro residues" evidence="7">
    <location>
        <begin position="205"/>
        <end position="214"/>
    </location>
</feature>
<dbReference type="Proteomes" id="UP001209878">
    <property type="component" value="Unassembled WGS sequence"/>
</dbReference>
<protein>
    <recommendedName>
        <fullName evidence="1">phosphatidylinositol 3-kinase</fullName>
        <ecNumber evidence="1">2.7.1.137</ecNumber>
    </recommendedName>
</protein>
<dbReference type="FunFam" id="3.30.1010.10:FF:000008">
    <property type="entry name" value="Phosphatidylinositol 4,5-bisphosphate 3-kinase catalytic subunit gamma"/>
    <property type="match status" value="1"/>
</dbReference>
<dbReference type="GO" id="GO:0005942">
    <property type="term" value="C:phosphatidylinositol 3-kinase complex"/>
    <property type="evidence" value="ECO:0007669"/>
    <property type="project" value="TreeGrafter"/>
</dbReference>
<organism evidence="12 13">
    <name type="scientific">Ridgeia piscesae</name>
    <name type="common">Tubeworm</name>
    <dbReference type="NCBI Taxonomy" id="27915"/>
    <lineage>
        <taxon>Eukaryota</taxon>
        <taxon>Metazoa</taxon>
        <taxon>Spiralia</taxon>
        <taxon>Lophotrochozoa</taxon>
        <taxon>Annelida</taxon>
        <taxon>Polychaeta</taxon>
        <taxon>Sedentaria</taxon>
        <taxon>Canalipalpata</taxon>
        <taxon>Sabellida</taxon>
        <taxon>Siboglinidae</taxon>
        <taxon>Ridgeia</taxon>
    </lineage>
</organism>
<dbReference type="InterPro" id="IPR042236">
    <property type="entry name" value="PI3K_accessory_sf"/>
</dbReference>
<dbReference type="EMBL" id="JAODUO010000252">
    <property type="protein sequence ID" value="KAK2184803.1"/>
    <property type="molecule type" value="Genomic_DNA"/>
</dbReference>
<dbReference type="GO" id="GO:0048015">
    <property type="term" value="P:phosphatidylinositol-mediated signaling"/>
    <property type="evidence" value="ECO:0007669"/>
    <property type="project" value="TreeGrafter"/>
</dbReference>
<feature type="domain" description="PI3K/PI4K catalytic" evidence="8">
    <location>
        <begin position="626"/>
        <end position="875"/>
    </location>
</feature>
<dbReference type="SMART" id="SM00143">
    <property type="entry name" value="PI3K_p85B"/>
    <property type="match status" value="1"/>
</dbReference>
<dbReference type="InterPro" id="IPR003113">
    <property type="entry name" value="PI3K_ABD"/>
</dbReference>
<dbReference type="SUPFAM" id="SSF56112">
    <property type="entry name" value="Protein kinase-like (PK-like)"/>
    <property type="match status" value="1"/>
</dbReference>
<dbReference type="GO" id="GO:0040012">
    <property type="term" value="P:regulation of locomotion"/>
    <property type="evidence" value="ECO:0007669"/>
    <property type="project" value="UniProtKB-ARBA"/>
</dbReference>
<dbReference type="Gene3D" id="1.25.40.70">
    <property type="entry name" value="Phosphatidylinositol 3-kinase, accessory domain (PIK)"/>
    <property type="match status" value="2"/>
</dbReference>
<dbReference type="Pfam" id="PF00792">
    <property type="entry name" value="PI3K_C2"/>
    <property type="match status" value="1"/>
</dbReference>
<dbReference type="InterPro" id="IPR016024">
    <property type="entry name" value="ARM-type_fold"/>
</dbReference>
<dbReference type="PROSITE" id="PS51547">
    <property type="entry name" value="C2_PI3K"/>
    <property type="match status" value="1"/>
</dbReference>
<dbReference type="GO" id="GO:0005886">
    <property type="term" value="C:plasma membrane"/>
    <property type="evidence" value="ECO:0007669"/>
    <property type="project" value="TreeGrafter"/>
</dbReference>
<keyword evidence="13" id="KW-1185">Reference proteome</keyword>
<dbReference type="InterPro" id="IPR001263">
    <property type="entry name" value="PI3K_accessory_dom"/>
</dbReference>
<keyword evidence="5" id="KW-0067">ATP-binding</keyword>
<dbReference type="InterPro" id="IPR036940">
    <property type="entry name" value="PI3/4_kinase_cat_sf"/>
</dbReference>
<evidence type="ECO:0000256" key="5">
    <source>
        <dbReference type="ARBA" id="ARBA00022840"/>
    </source>
</evidence>
<dbReference type="InterPro" id="IPR002420">
    <property type="entry name" value="PI3K-type_C2_dom"/>
</dbReference>
<dbReference type="SUPFAM" id="SSF49562">
    <property type="entry name" value="C2 domain (Calcium/lipid-binding domain, CaLB)"/>
    <property type="match status" value="1"/>
</dbReference>
<dbReference type="PROSITE" id="PS00916">
    <property type="entry name" value="PI3_4_KINASE_2"/>
    <property type="match status" value="1"/>
</dbReference>
<evidence type="ECO:0000313" key="12">
    <source>
        <dbReference type="EMBL" id="KAK2184803.1"/>
    </source>
</evidence>
<dbReference type="GO" id="GO:0035005">
    <property type="term" value="F:1-phosphatidylinositol-4-phosphate 3-kinase activity"/>
    <property type="evidence" value="ECO:0007669"/>
    <property type="project" value="TreeGrafter"/>
</dbReference>
<dbReference type="Pfam" id="PF00613">
    <property type="entry name" value="PI3Ka"/>
    <property type="match status" value="2"/>
</dbReference>
<dbReference type="InterPro" id="IPR000403">
    <property type="entry name" value="PI3/4_kinase_cat_dom"/>
</dbReference>
<name>A0AAD9UCY1_RIDPI</name>
<dbReference type="PANTHER" id="PTHR10048">
    <property type="entry name" value="PHOSPHATIDYLINOSITOL KINASE"/>
    <property type="match status" value="1"/>
</dbReference>
<proteinExistence type="inferred from homology"/>
<sequence length="875" mass="100425">MSTRRKDEEDVDMHSGATSSMMTVSSVWCDEDVEATVDCLLPTGIIELWKEARKYPFFSCLLPISHYVFMCVTQMGEKVEQLDEERRLCDVRPFYPMLKVIERKGNTAEKVINAQISCIIGRGLNECATLQCVEAKQFRRIMRQKCETIRKEHHSQYLRRMIMKDTVPKLLLVSISDVNHDELVPAIPGLPAVPPRKPSLTPKKTTPPTPPPKNPLLKGKKAKKEGCCLWDLSDKFTVTAHSVKLRACIYHAGDTMCSIVNWPERQLEGDTAKWEESVTFDISLHDIPRMARLCLMLYEATSTRGKGRRKVGDTVVCILKTGRHTLYMWPANDDDMMSEETLLNPIGTVTQNNQAHCAVCLAVTFHNYNQPGPITYPNFEKVLEVAAQHTDFAKGSKVVKTQGSQEDCVRQTCHQTAMLGVTKDHLEMLRVMIERDPLSTLHEQEKEMVWRLRYECQFHFPQSLPKLISCMQWNKHLDVAQVGHNPSIDVTLSEYLLQLVQVLKYESYFQCDIVDFLLERALNNRRIGHYFFWLLKSEMHLPSVTIQFGLILEAYCRANEPHLRVLTRQVESLQRLKKLNDAIKKIKVGEKGKEELRRLLQQKMNRQALTGFTSILDPAFRLGELDDSLCKFMDSAKKPLWLVWNNEDTFAEDTKIYIMYKSGDDLRQDMLTLQILRVMDGIWQAEGLDLRLSIYGCLTTGDREGLIETVVGAETIATIQKKYAGILKSFNKKCLLEKATEEFLLSCAGYCVATYVLGIKDRHCGNIMLKSNGQMFHIDFGHFLGHSKFKFESCCLRAYLALRQQSNFLITLFMMMMNTGIPELSCIQDIEYLKNALLVDQSEKQAVDHFKAKFKEALRKAWTTMVNNTFHHAKH</sequence>
<dbReference type="InterPro" id="IPR011009">
    <property type="entry name" value="Kinase-like_dom_sf"/>
</dbReference>
<feature type="domain" description="C2 PI3K-type" evidence="11">
    <location>
        <begin position="225"/>
        <end position="377"/>
    </location>
</feature>
<keyword evidence="4" id="KW-0418">Kinase</keyword>
<comment type="similarity">
    <text evidence="6">Belongs to the PI3/PI4-kinase family.</text>
</comment>